<dbReference type="InterPro" id="IPR013324">
    <property type="entry name" value="RNA_pol_sigma_r3/r4-like"/>
</dbReference>
<dbReference type="InterPro" id="IPR014284">
    <property type="entry name" value="RNA_pol_sigma-70_dom"/>
</dbReference>
<gene>
    <name evidence="8" type="ORF">GQ588_03895</name>
</gene>
<dbReference type="SUPFAM" id="SSF88659">
    <property type="entry name" value="Sigma3 and sigma4 domains of RNA polymerase sigma factors"/>
    <property type="match status" value="1"/>
</dbReference>
<protein>
    <submittedName>
        <fullName evidence="8">Sigma-70 family RNA polymerase sigma factor</fullName>
    </submittedName>
</protein>
<dbReference type="InterPro" id="IPR013249">
    <property type="entry name" value="RNA_pol_sigma70_r4_t2"/>
</dbReference>
<dbReference type="Pfam" id="PF04542">
    <property type="entry name" value="Sigma70_r2"/>
    <property type="match status" value="1"/>
</dbReference>
<evidence type="ECO:0000256" key="1">
    <source>
        <dbReference type="ARBA" id="ARBA00010641"/>
    </source>
</evidence>
<evidence type="ECO:0000313" key="8">
    <source>
        <dbReference type="EMBL" id="QGZ99848.1"/>
    </source>
</evidence>
<evidence type="ECO:0000256" key="4">
    <source>
        <dbReference type="ARBA" id="ARBA00023125"/>
    </source>
</evidence>
<dbReference type="PANTHER" id="PTHR43133:SF8">
    <property type="entry name" value="RNA POLYMERASE SIGMA FACTOR HI_1459-RELATED"/>
    <property type="match status" value="1"/>
</dbReference>
<dbReference type="EMBL" id="CP046996">
    <property type="protein sequence ID" value="QGZ99848.1"/>
    <property type="molecule type" value="Genomic_DNA"/>
</dbReference>
<dbReference type="InterPro" id="IPR013325">
    <property type="entry name" value="RNA_pol_sigma_r2"/>
</dbReference>
<dbReference type="Proteomes" id="UP000430508">
    <property type="component" value="Chromosome"/>
</dbReference>
<keyword evidence="3" id="KW-0731">Sigma factor</keyword>
<keyword evidence="2" id="KW-0805">Transcription regulation</keyword>
<dbReference type="InterPro" id="IPR039425">
    <property type="entry name" value="RNA_pol_sigma-70-like"/>
</dbReference>
<comment type="similarity">
    <text evidence="1">Belongs to the sigma-70 factor family. ECF subfamily.</text>
</comment>
<evidence type="ECO:0000259" key="7">
    <source>
        <dbReference type="Pfam" id="PF08281"/>
    </source>
</evidence>
<dbReference type="InterPro" id="IPR036388">
    <property type="entry name" value="WH-like_DNA-bd_sf"/>
</dbReference>
<evidence type="ECO:0000256" key="2">
    <source>
        <dbReference type="ARBA" id="ARBA00023015"/>
    </source>
</evidence>
<dbReference type="GO" id="GO:0006352">
    <property type="term" value="P:DNA-templated transcription initiation"/>
    <property type="evidence" value="ECO:0007669"/>
    <property type="project" value="InterPro"/>
</dbReference>
<proteinExistence type="inferred from homology"/>
<dbReference type="SUPFAM" id="SSF88946">
    <property type="entry name" value="Sigma2 domain of RNA polymerase sigma factors"/>
    <property type="match status" value="1"/>
</dbReference>
<dbReference type="NCBIfam" id="TIGR02937">
    <property type="entry name" value="sigma70-ECF"/>
    <property type="match status" value="1"/>
</dbReference>
<evidence type="ECO:0000313" key="9">
    <source>
        <dbReference type="Proteomes" id="UP000430508"/>
    </source>
</evidence>
<feature type="domain" description="RNA polymerase sigma factor 70 region 4 type 2" evidence="7">
    <location>
        <begin position="122"/>
        <end position="168"/>
    </location>
</feature>
<dbReference type="InterPro" id="IPR007627">
    <property type="entry name" value="RNA_pol_sigma70_r2"/>
</dbReference>
<dbReference type="Gene3D" id="1.10.1740.10">
    <property type="match status" value="1"/>
</dbReference>
<evidence type="ECO:0000259" key="6">
    <source>
        <dbReference type="Pfam" id="PF04542"/>
    </source>
</evidence>
<organism evidence="8 9">
    <name type="scientific">Dehalobacter restrictus</name>
    <dbReference type="NCBI Taxonomy" id="55583"/>
    <lineage>
        <taxon>Bacteria</taxon>
        <taxon>Bacillati</taxon>
        <taxon>Bacillota</taxon>
        <taxon>Clostridia</taxon>
        <taxon>Eubacteriales</taxon>
        <taxon>Desulfitobacteriaceae</taxon>
        <taxon>Dehalobacter</taxon>
    </lineage>
</organism>
<sequence length="180" mass="21194">MEGTTLIKKLPDPDFQTIFRTHYPKVVRQISGFTGSITTAEDLAQEVFLRLYHLDWTQIHHLDAWLAKCCFRAACNYFRGENRRAAREALEYQMSYPTMKSSEENLIEDLLIREETKRFVFEVLSGLEERDRLLLLLKYQDYSYREIAEALELNPASVGTFLARARKQFKNLYQKGREKA</sequence>
<feature type="domain" description="RNA polymerase sigma-70 region 2" evidence="6">
    <location>
        <begin position="18"/>
        <end position="84"/>
    </location>
</feature>
<dbReference type="GO" id="GO:0016987">
    <property type="term" value="F:sigma factor activity"/>
    <property type="evidence" value="ECO:0007669"/>
    <property type="project" value="UniProtKB-KW"/>
</dbReference>
<dbReference type="Pfam" id="PF08281">
    <property type="entry name" value="Sigma70_r4_2"/>
    <property type="match status" value="1"/>
</dbReference>
<reference evidence="8 9" key="1">
    <citation type="submission" date="2019-12" db="EMBL/GenBank/DDBJ databases">
        <title>Sequence classification of anaerobic respiratory reductive dehalogenases: First we see many, then we see few.</title>
        <authorList>
            <person name="Molenda O."/>
            <person name="Puentes Jacome L.A."/>
            <person name="Cao X."/>
            <person name="Nesbo C.L."/>
            <person name="Tang S."/>
            <person name="Morson N."/>
            <person name="Patron J."/>
            <person name="Lomheim L."/>
            <person name="Wishart D.S."/>
            <person name="Edwards E.A."/>
        </authorList>
    </citation>
    <scope>NUCLEOTIDE SEQUENCE [LARGE SCALE GENOMIC DNA]</scope>
    <source>
        <strain evidence="8 9">12DCA</strain>
    </source>
</reference>
<accession>A0A857DH56</accession>
<dbReference type="PANTHER" id="PTHR43133">
    <property type="entry name" value="RNA POLYMERASE ECF-TYPE SIGMA FACTO"/>
    <property type="match status" value="1"/>
</dbReference>
<dbReference type="AlphaFoldDB" id="A0A857DH56"/>
<dbReference type="RefSeq" id="WP_019226228.1">
    <property type="nucleotide sequence ID" value="NZ_CP046996.1"/>
</dbReference>
<evidence type="ECO:0000256" key="3">
    <source>
        <dbReference type="ARBA" id="ARBA00023082"/>
    </source>
</evidence>
<keyword evidence="5" id="KW-0804">Transcription</keyword>
<dbReference type="Gene3D" id="1.10.10.10">
    <property type="entry name" value="Winged helix-like DNA-binding domain superfamily/Winged helix DNA-binding domain"/>
    <property type="match status" value="1"/>
</dbReference>
<evidence type="ECO:0000256" key="5">
    <source>
        <dbReference type="ARBA" id="ARBA00023163"/>
    </source>
</evidence>
<name>A0A857DH56_9FIRM</name>
<dbReference type="GO" id="GO:0003677">
    <property type="term" value="F:DNA binding"/>
    <property type="evidence" value="ECO:0007669"/>
    <property type="project" value="UniProtKB-KW"/>
</dbReference>
<keyword evidence="4" id="KW-0238">DNA-binding</keyword>